<name>A0AAD7CCL9_MYCRO</name>
<dbReference type="AlphaFoldDB" id="A0AAD7CCL9"/>
<evidence type="ECO:0000313" key="3">
    <source>
        <dbReference type="Proteomes" id="UP001221757"/>
    </source>
</evidence>
<reference evidence="2" key="1">
    <citation type="submission" date="2023-03" db="EMBL/GenBank/DDBJ databases">
        <title>Massive genome expansion in bonnet fungi (Mycena s.s.) driven by repeated elements and novel gene families across ecological guilds.</title>
        <authorList>
            <consortium name="Lawrence Berkeley National Laboratory"/>
            <person name="Harder C.B."/>
            <person name="Miyauchi S."/>
            <person name="Viragh M."/>
            <person name="Kuo A."/>
            <person name="Thoen E."/>
            <person name="Andreopoulos B."/>
            <person name="Lu D."/>
            <person name="Skrede I."/>
            <person name="Drula E."/>
            <person name="Henrissat B."/>
            <person name="Morin E."/>
            <person name="Kohler A."/>
            <person name="Barry K."/>
            <person name="LaButti K."/>
            <person name="Morin E."/>
            <person name="Salamov A."/>
            <person name="Lipzen A."/>
            <person name="Mereny Z."/>
            <person name="Hegedus B."/>
            <person name="Baldrian P."/>
            <person name="Stursova M."/>
            <person name="Weitz H."/>
            <person name="Taylor A."/>
            <person name="Grigoriev I.V."/>
            <person name="Nagy L.G."/>
            <person name="Martin F."/>
            <person name="Kauserud H."/>
        </authorList>
    </citation>
    <scope>NUCLEOTIDE SEQUENCE</scope>
    <source>
        <strain evidence="2">CBHHK067</strain>
    </source>
</reference>
<dbReference type="Proteomes" id="UP001221757">
    <property type="component" value="Unassembled WGS sequence"/>
</dbReference>
<gene>
    <name evidence="2" type="ORF">B0H17DRAFT_1148546</name>
</gene>
<sequence length="409" mass="45530">PKTRSELRQINVREARNRKVRVEAAGFIPIDYKIYDYASYGRFIQKYLTVLGSEVAGEVTKLSPGVDNKFKRRQTEIPSNVDYDSASTFSANGNTTACIMYDDLKFKERWLCGKEHTRAKKSAFSVEARSAHTTHHCGNGSPPFPLRLFFDRELEPAAGATAMDPECRLLAARQLETFQYRNGKVFDAIEVMRGGVLWMSGSQVRFHVIPPLGRLARTQFSGGSVGRLPESGKGGEQQEMAGQAMAIIVRRGLFISGGQGGGRGCSRHIWCIFILNVEEVCAEDVEESHCSGWGGPDFALSPIKYCSNRCKGDTWAFLGTNWPRLDTKYYFEADLVVFESIKKGPRYSARWQATGVRNATPKPRQLPRQGASMRVNARQRRVNSAPIRVNTALVRVSPASPETSPACCK</sequence>
<proteinExistence type="predicted"/>
<dbReference type="EMBL" id="JARKIE010000404">
    <property type="protein sequence ID" value="KAJ7645023.1"/>
    <property type="molecule type" value="Genomic_DNA"/>
</dbReference>
<dbReference type="SUPFAM" id="SSF50129">
    <property type="entry name" value="GroES-like"/>
    <property type="match status" value="1"/>
</dbReference>
<feature type="region of interest" description="Disordered" evidence="1">
    <location>
        <begin position="358"/>
        <end position="380"/>
    </location>
</feature>
<evidence type="ECO:0000256" key="1">
    <source>
        <dbReference type="SAM" id="MobiDB-lite"/>
    </source>
</evidence>
<protein>
    <submittedName>
        <fullName evidence="2">Uncharacterized protein</fullName>
    </submittedName>
</protein>
<accession>A0AAD7CCL9</accession>
<dbReference type="Gene3D" id="3.90.180.10">
    <property type="entry name" value="Medium-chain alcohol dehydrogenases, catalytic domain"/>
    <property type="match status" value="1"/>
</dbReference>
<keyword evidence="3" id="KW-1185">Reference proteome</keyword>
<comment type="caution">
    <text evidence="2">The sequence shown here is derived from an EMBL/GenBank/DDBJ whole genome shotgun (WGS) entry which is preliminary data.</text>
</comment>
<feature type="non-terminal residue" evidence="2">
    <location>
        <position position="409"/>
    </location>
</feature>
<dbReference type="InterPro" id="IPR011032">
    <property type="entry name" value="GroES-like_sf"/>
</dbReference>
<evidence type="ECO:0000313" key="2">
    <source>
        <dbReference type="EMBL" id="KAJ7645023.1"/>
    </source>
</evidence>
<organism evidence="2 3">
    <name type="scientific">Mycena rosella</name>
    <name type="common">Pink bonnet</name>
    <name type="synonym">Agaricus rosellus</name>
    <dbReference type="NCBI Taxonomy" id="1033263"/>
    <lineage>
        <taxon>Eukaryota</taxon>
        <taxon>Fungi</taxon>
        <taxon>Dikarya</taxon>
        <taxon>Basidiomycota</taxon>
        <taxon>Agaricomycotina</taxon>
        <taxon>Agaricomycetes</taxon>
        <taxon>Agaricomycetidae</taxon>
        <taxon>Agaricales</taxon>
        <taxon>Marasmiineae</taxon>
        <taxon>Mycenaceae</taxon>
        <taxon>Mycena</taxon>
    </lineage>
</organism>